<dbReference type="Proteomes" id="UP001233172">
    <property type="component" value="Unassembled WGS sequence"/>
</dbReference>
<dbReference type="InterPro" id="IPR014111">
    <property type="entry name" value="T4SS_TraF-like"/>
</dbReference>
<dbReference type="Pfam" id="PF13728">
    <property type="entry name" value="TraF"/>
    <property type="match status" value="1"/>
</dbReference>
<protein>
    <submittedName>
        <fullName evidence="3">Conjugal transfer protein TraF</fullName>
    </submittedName>
</protein>
<reference evidence="3" key="2">
    <citation type="submission" date="2023-04" db="EMBL/GenBank/DDBJ databases">
        <authorList>
            <person name="Bu L."/>
            <person name="Lu L."/>
            <person name="Laidemitt M.R."/>
            <person name="Zhang S.M."/>
            <person name="Mutuku M."/>
            <person name="Mkoji G."/>
            <person name="Steinauer M."/>
            <person name="Loker E.S."/>
        </authorList>
    </citation>
    <scope>NUCLEOTIDE SEQUENCE</scope>
    <source>
        <strain evidence="3">KasaAsao</strain>
        <tissue evidence="3">Whole Snail</tissue>
    </source>
</reference>
<organism evidence="3 4">
    <name type="scientific">Biomphalaria pfeifferi</name>
    <name type="common">Bloodfluke planorb</name>
    <name type="synonym">Freshwater snail</name>
    <dbReference type="NCBI Taxonomy" id="112525"/>
    <lineage>
        <taxon>Eukaryota</taxon>
        <taxon>Metazoa</taxon>
        <taxon>Spiralia</taxon>
        <taxon>Lophotrochozoa</taxon>
        <taxon>Mollusca</taxon>
        <taxon>Gastropoda</taxon>
        <taxon>Heterobranchia</taxon>
        <taxon>Euthyneura</taxon>
        <taxon>Panpulmonata</taxon>
        <taxon>Hygrophila</taxon>
        <taxon>Lymnaeoidea</taxon>
        <taxon>Planorbidae</taxon>
        <taxon>Biomphalaria</taxon>
    </lineage>
</organism>
<dbReference type="CDD" id="cd02966">
    <property type="entry name" value="TlpA_like_family"/>
    <property type="match status" value="1"/>
</dbReference>
<feature type="compositionally biased region" description="Basic and acidic residues" evidence="1">
    <location>
        <begin position="72"/>
        <end position="85"/>
    </location>
</feature>
<proteinExistence type="predicted"/>
<feature type="signal peptide" evidence="2">
    <location>
        <begin position="1"/>
        <end position="19"/>
    </location>
</feature>
<reference evidence="3" key="1">
    <citation type="journal article" date="2023" name="PLoS Negl. Trop. Dis.">
        <title>A genome sequence for Biomphalaria pfeifferi, the major vector snail for the human-infecting parasite Schistosoma mansoni.</title>
        <authorList>
            <person name="Bu L."/>
            <person name="Lu L."/>
            <person name="Laidemitt M.R."/>
            <person name="Zhang S.M."/>
            <person name="Mutuku M."/>
            <person name="Mkoji G."/>
            <person name="Steinauer M."/>
            <person name="Loker E.S."/>
        </authorList>
    </citation>
    <scope>NUCLEOTIDE SEQUENCE</scope>
    <source>
        <strain evidence="3">KasaAsao</strain>
    </source>
</reference>
<dbReference type="SUPFAM" id="SSF52833">
    <property type="entry name" value="Thioredoxin-like"/>
    <property type="match status" value="1"/>
</dbReference>
<dbReference type="InterPro" id="IPR036249">
    <property type="entry name" value="Thioredoxin-like_sf"/>
</dbReference>
<accession>A0AAD8APB3</accession>
<dbReference type="Gene3D" id="3.40.30.10">
    <property type="entry name" value="Glutaredoxin"/>
    <property type="match status" value="1"/>
</dbReference>
<dbReference type="NCBIfam" id="TIGR02740">
    <property type="entry name" value="TraF-like"/>
    <property type="match status" value="1"/>
</dbReference>
<feature type="chain" id="PRO_5042236354" evidence="2">
    <location>
        <begin position="20"/>
        <end position="262"/>
    </location>
</feature>
<sequence length="262" mass="29653">MRNLLSLLILLVLGDFALAQDAQGKQASGTSMQAFYGNGWDAYRRGWHFFEDPEEVQPPAPSKPSPQPKPGKSKESKGEQRPPELLEFEELQKRLEDLRKIAIIRPTEPNVRRYMELEARVVRQASYFSDVAQRVAWATPNLDMTLEGRPVNARAIEVFDREQSQSRAQSLSDLSKTHVLFFFFRSDCPYCHAFAPTLEAFQAKFGIQIVPISVDGQGLPTFPNFRRDNGIARTLQVTQVPAVYLAEPFSGKITPIGLWRSL</sequence>
<gene>
    <name evidence="3" type="ORF">Bpfe_031059</name>
</gene>
<keyword evidence="4" id="KW-1185">Reference proteome</keyword>
<evidence type="ECO:0000313" key="3">
    <source>
        <dbReference type="EMBL" id="KAK0039472.1"/>
    </source>
</evidence>
<dbReference type="InterPro" id="IPR039555">
    <property type="entry name" value="TraF/TrbB"/>
</dbReference>
<feature type="compositionally biased region" description="Pro residues" evidence="1">
    <location>
        <begin position="56"/>
        <end position="69"/>
    </location>
</feature>
<dbReference type="EMBL" id="JASAOG010000445">
    <property type="protein sequence ID" value="KAK0039472.1"/>
    <property type="molecule type" value="Genomic_DNA"/>
</dbReference>
<dbReference type="AlphaFoldDB" id="A0AAD8APB3"/>
<keyword evidence="2" id="KW-0732">Signal</keyword>
<comment type="caution">
    <text evidence="3">The sequence shown here is derived from an EMBL/GenBank/DDBJ whole genome shotgun (WGS) entry which is preliminary data.</text>
</comment>
<evidence type="ECO:0000313" key="4">
    <source>
        <dbReference type="Proteomes" id="UP001233172"/>
    </source>
</evidence>
<name>A0AAD8APB3_BIOPF</name>
<evidence type="ECO:0000256" key="2">
    <source>
        <dbReference type="SAM" id="SignalP"/>
    </source>
</evidence>
<feature type="region of interest" description="Disordered" evidence="1">
    <location>
        <begin position="53"/>
        <end position="85"/>
    </location>
</feature>
<evidence type="ECO:0000256" key="1">
    <source>
        <dbReference type="SAM" id="MobiDB-lite"/>
    </source>
</evidence>